<accession>A0A517MFB1</accession>
<evidence type="ECO:0000313" key="1">
    <source>
        <dbReference type="EMBL" id="QDS93575.1"/>
    </source>
</evidence>
<organism evidence="1 2">
    <name type="scientific">Roseimaritima multifibrata</name>
    <dbReference type="NCBI Taxonomy" id="1930274"/>
    <lineage>
        <taxon>Bacteria</taxon>
        <taxon>Pseudomonadati</taxon>
        <taxon>Planctomycetota</taxon>
        <taxon>Planctomycetia</taxon>
        <taxon>Pirellulales</taxon>
        <taxon>Pirellulaceae</taxon>
        <taxon>Roseimaritima</taxon>
    </lineage>
</organism>
<name>A0A517MFB1_9BACT</name>
<dbReference type="Proteomes" id="UP000320672">
    <property type="component" value="Chromosome"/>
</dbReference>
<sequence length="63" mass="6942">MGARKFQSCLNCGMSAARSIVARPLFHQYVKVCGSRPTGEWFDVHYVHDKNHVVDASGGNAFS</sequence>
<evidence type="ECO:0000313" key="2">
    <source>
        <dbReference type="Proteomes" id="UP000320672"/>
    </source>
</evidence>
<gene>
    <name evidence="1" type="ORF">FF011L_23480</name>
</gene>
<proteinExistence type="predicted"/>
<dbReference type="KEGG" id="rml:FF011L_23480"/>
<reference evidence="1 2" key="1">
    <citation type="submission" date="2019-02" db="EMBL/GenBank/DDBJ databases">
        <title>Deep-cultivation of Planctomycetes and their phenomic and genomic characterization uncovers novel biology.</title>
        <authorList>
            <person name="Wiegand S."/>
            <person name="Jogler M."/>
            <person name="Boedeker C."/>
            <person name="Pinto D."/>
            <person name="Vollmers J."/>
            <person name="Rivas-Marin E."/>
            <person name="Kohn T."/>
            <person name="Peeters S.H."/>
            <person name="Heuer A."/>
            <person name="Rast P."/>
            <person name="Oberbeckmann S."/>
            <person name="Bunk B."/>
            <person name="Jeske O."/>
            <person name="Meyerdierks A."/>
            <person name="Storesund J.E."/>
            <person name="Kallscheuer N."/>
            <person name="Luecker S."/>
            <person name="Lage O.M."/>
            <person name="Pohl T."/>
            <person name="Merkel B.J."/>
            <person name="Hornburger P."/>
            <person name="Mueller R.-W."/>
            <person name="Bruemmer F."/>
            <person name="Labrenz M."/>
            <person name="Spormann A.M."/>
            <person name="Op den Camp H."/>
            <person name="Overmann J."/>
            <person name="Amann R."/>
            <person name="Jetten M.S.M."/>
            <person name="Mascher T."/>
            <person name="Medema M.H."/>
            <person name="Devos D.P."/>
            <person name="Kaster A.-K."/>
            <person name="Ovreas L."/>
            <person name="Rohde M."/>
            <person name="Galperin M.Y."/>
            <person name="Jogler C."/>
        </authorList>
    </citation>
    <scope>NUCLEOTIDE SEQUENCE [LARGE SCALE GENOMIC DNA]</scope>
    <source>
        <strain evidence="1 2">FF011L</strain>
    </source>
</reference>
<dbReference type="AlphaFoldDB" id="A0A517MFB1"/>
<dbReference type="EMBL" id="CP036262">
    <property type="protein sequence ID" value="QDS93575.1"/>
    <property type="molecule type" value="Genomic_DNA"/>
</dbReference>
<protein>
    <submittedName>
        <fullName evidence="1">Uncharacterized protein</fullName>
    </submittedName>
</protein>
<keyword evidence="2" id="KW-1185">Reference proteome</keyword>